<dbReference type="EMBL" id="GEDC01025273">
    <property type="protein sequence ID" value="JAS12025.1"/>
    <property type="molecule type" value="Transcribed_RNA"/>
</dbReference>
<feature type="compositionally biased region" description="Polar residues" evidence="5">
    <location>
        <begin position="2271"/>
        <end position="2284"/>
    </location>
</feature>
<evidence type="ECO:0000256" key="1">
    <source>
        <dbReference type="ARBA" id="ARBA00022723"/>
    </source>
</evidence>
<evidence type="ECO:0000259" key="6">
    <source>
        <dbReference type="PROSITE" id="PS50016"/>
    </source>
</evidence>
<name>A0A1B6CF89_9HEMI</name>
<accession>A0A1B6CF89</accession>
<dbReference type="Pfam" id="PF00628">
    <property type="entry name" value="PHD"/>
    <property type="match status" value="1"/>
</dbReference>
<dbReference type="InterPro" id="IPR001965">
    <property type="entry name" value="Znf_PHD"/>
</dbReference>
<feature type="region of interest" description="Disordered" evidence="5">
    <location>
        <begin position="1783"/>
        <end position="2121"/>
    </location>
</feature>
<evidence type="ECO:0000313" key="7">
    <source>
        <dbReference type="EMBL" id="JAS06257.1"/>
    </source>
</evidence>
<feature type="compositionally biased region" description="Basic and acidic residues" evidence="5">
    <location>
        <begin position="1237"/>
        <end position="1269"/>
    </location>
</feature>
<proteinExistence type="predicted"/>
<feature type="compositionally biased region" description="Basic and acidic residues" evidence="5">
    <location>
        <begin position="1337"/>
        <end position="1346"/>
    </location>
</feature>
<feature type="compositionally biased region" description="Acidic residues" evidence="5">
    <location>
        <begin position="2298"/>
        <end position="2325"/>
    </location>
</feature>
<feature type="region of interest" description="Disordered" evidence="5">
    <location>
        <begin position="2255"/>
        <end position="2362"/>
    </location>
</feature>
<feature type="compositionally biased region" description="Basic and acidic residues" evidence="5">
    <location>
        <begin position="1151"/>
        <end position="1170"/>
    </location>
</feature>
<dbReference type="PANTHER" id="PTHR14296:SF16">
    <property type="entry name" value="REMODELING AND SPACING FACTOR 1"/>
    <property type="match status" value="1"/>
</dbReference>
<dbReference type="InterPro" id="IPR011011">
    <property type="entry name" value="Znf_FYVE_PHD"/>
</dbReference>
<dbReference type="InterPro" id="IPR019787">
    <property type="entry name" value="Znf_PHD-finger"/>
</dbReference>
<dbReference type="GO" id="GO:0008270">
    <property type="term" value="F:zinc ion binding"/>
    <property type="evidence" value="ECO:0007669"/>
    <property type="project" value="UniProtKB-KW"/>
</dbReference>
<evidence type="ECO:0000256" key="2">
    <source>
        <dbReference type="ARBA" id="ARBA00022771"/>
    </source>
</evidence>
<gene>
    <name evidence="8" type="ORF">g.41297</name>
    <name evidence="7" type="ORF">g.41301</name>
</gene>
<organism evidence="8">
    <name type="scientific">Clastoptera arizonana</name>
    <name type="common">Arizona spittle bug</name>
    <dbReference type="NCBI Taxonomy" id="38151"/>
    <lineage>
        <taxon>Eukaryota</taxon>
        <taxon>Metazoa</taxon>
        <taxon>Ecdysozoa</taxon>
        <taxon>Arthropoda</taxon>
        <taxon>Hexapoda</taxon>
        <taxon>Insecta</taxon>
        <taxon>Pterygota</taxon>
        <taxon>Neoptera</taxon>
        <taxon>Paraneoptera</taxon>
        <taxon>Hemiptera</taxon>
        <taxon>Auchenorrhyncha</taxon>
        <taxon>Cercopoidea</taxon>
        <taxon>Clastopteridae</taxon>
        <taxon>Clastoptera</taxon>
    </lineage>
</organism>
<dbReference type="InterPro" id="IPR013083">
    <property type="entry name" value="Znf_RING/FYVE/PHD"/>
</dbReference>
<feature type="compositionally biased region" description="Acidic residues" evidence="5">
    <location>
        <begin position="1809"/>
        <end position="1827"/>
    </location>
</feature>
<protein>
    <recommendedName>
        <fullName evidence="6">PHD-type domain-containing protein</fullName>
    </recommendedName>
</protein>
<keyword evidence="1" id="KW-0479">Metal-binding</keyword>
<feature type="compositionally biased region" description="Acidic residues" evidence="5">
    <location>
        <begin position="1526"/>
        <end position="1539"/>
    </location>
</feature>
<feature type="compositionally biased region" description="Basic residues" evidence="5">
    <location>
        <begin position="1948"/>
        <end position="1970"/>
    </location>
</feature>
<dbReference type="CDD" id="cd15543">
    <property type="entry name" value="PHD_RSF1"/>
    <property type="match status" value="1"/>
</dbReference>
<evidence type="ECO:0000256" key="4">
    <source>
        <dbReference type="PROSITE-ProRule" id="PRU00146"/>
    </source>
</evidence>
<dbReference type="SUPFAM" id="SSF57903">
    <property type="entry name" value="FYVE/PHD zinc finger"/>
    <property type="match status" value="1"/>
</dbReference>
<feature type="compositionally biased region" description="Polar residues" evidence="5">
    <location>
        <begin position="1078"/>
        <end position="1087"/>
    </location>
</feature>
<dbReference type="SMART" id="SM00249">
    <property type="entry name" value="PHD"/>
    <property type="match status" value="1"/>
</dbReference>
<feature type="compositionally biased region" description="Basic and acidic residues" evidence="5">
    <location>
        <begin position="2074"/>
        <end position="2121"/>
    </location>
</feature>
<feature type="compositionally biased region" description="Polar residues" evidence="5">
    <location>
        <begin position="2207"/>
        <end position="2224"/>
    </location>
</feature>
<evidence type="ECO:0000256" key="3">
    <source>
        <dbReference type="ARBA" id="ARBA00022833"/>
    </source>
</evidence>
<feature type="compositionally biased region" description="Basic residues" evidence="5">
    <location>
        <begin position="1984"/>
        <end position="1994"/>
    </location>
</feature>
<feature type="region of interest" description="Disordered" evidence="5">
    <location>
        <begin position="1450"/>
        <end position="1539"/>
    </location>
</feature>
<feature type="compositionally biased region" description="Polar residues" evidence="5">
    <location>
        <begin position="1172"/>
        <end position="1201"/>
    </location>
</feature>
<dbReference type="GO" id="GO:0042393">
    <property type="term" value="F:histone binding"/>
    <property type="evidence" value="ECO:0007669"/>
    <property type="project" value="TreeGrafter"/>
</dbReference>
<evidence type="ECO:0000313" key="8">
    <source>
        <dbReference type="EMBL" id="JAS12025.1"/>
    </source>
</evidence>
<feature type="compositionally biased region" description="Basic residues" evidence="5">
    <location>
        <begin position="1320"/>
        <end position="1336"/>
    </location>
</feature>
<feature type="compositionally biased region" description="Acidic residues" evidence="5">
    <location>
        <begin position="2056"/>
        <end position="2073"/>
    </location>
</feature>
<feature type="region of interest" description="Disordered" evidence="5">
    <location>
        <begin position="1078"/>
        <end position="1405"/>
    </location>
</feature>
<feature type="region of interest" description="Disordered" evidence="5">
    <location>
        <begin position="793"/>
        <end position="823"/>
    </location>
</feature>
<dbReference type="PROSITE" id="PS50016">
    <property type="entry name" value="ZF_PHD_2"/>
    <property type="match status" value="1"/>
</dbReference>
<feature type="compositionally biased region" description="Basic and acidic residues" evidence="5">
    <location>
        <begin position="1383"/>
        <end position="1404"/>
    </location>
</feature>
<feature type="compositionally biased region" description="Acidic residues" evidence="5">
    <location>
        <begin position="1870"/>
        <end position="1886"/>
    </location>
</feature>
<dbReference type="InterPro" id="IPR028938">
    <property type="entry name" value="Rsf1-like"/>
</dbReference>
<feature type="region of interest" description="Disordered" evidence="5">
    <location>
        <begin position="1676"/>
        <end position="1714"/>
    </location>
</feature>
<dbReference type="Gene3D" id="3.30.40.10">
    <property type="entry name" value="Zinc/RING finger domain, C3HC4 (zinc finger)"/>
    <property type="match status" value="1"/>
</dbReference>
<dbReference type="EMBL" id="GEDC01031041">
    <property type="protein sequence ID" value="JAS06257.1"/>
    <property type="molecule type" value="Transcribed_RNA"/>
</dbReference>
<dbReference type="PANTHER" id="PTHR14296">
    <property type="entry name" value="REMODELING AND SPACING FACTOR 1"/>
    <property type="match status" value="1"/>
</dbReference>
<reference evidence="8" key="1">
    <citation type="submission" date="2015-12" db="EMBL/GenBank/DDBJ databases">
        <title>De novo transcriptome assembly of four potential Pierce s Disease insect vectors from Arizona vineyards.</title>
        <authorList>
            <person name="Tassone E.E."/>
        </authorList>
    </citation>
    <scope>NUCLEOTIDE SEQUENCE</scope>
</reference>
<keyword evidence="3" id="KW-0862">Zinc</keyword>
<feature type="compositionally biased region" description="Basic and acidic residues" evidence="5">
    <location>
        <begin position="1355"/>
        <end position="1374"/>
    </location>
</feature>
<feature type="compositionally biased region" description="Basic and acidic residues" evidence="5">
    <location>
        <begin position="1783"/>
        <end position="1808"/>
    </location>
</feature>
<feature type="region of interest" description="Disordered" evidence="5">
    <location>
        <begin position="1037"/>
        <end position="1060"/>
    </location>
</feature>
<feature type="region of interest" description="Disordered" evidence="5">
    <location>
        <begin position="2204"/>
        <end position="2224"/>
    </location>
</feature>
<sequence length="2362" mass="268097">MATEKEASCQSCMSDPNFAIICSFLERFANSCGINHPTFSELQQLLEDSEEDVPPALIDLHVKLLRKARKSVTTEKWERALIKFCHSYSSDDGWELERTGYRKTKIAVKLRLLKMLLDAQFDLNVKFKNDINKLTAEELRLEPLGKDKMGLQYWCQFDPAANIRVYKEDTDEETWDLVAKDREGLVTLISHLSSDEEMLALISTNEDSSSQEIEKPVTDTGQQNSSSASGEESNIGPVLSSSKVEIDSKVFEKLDVVKIDHKNECEGSLISSNNINELTENIKKLVENQTKVKDWHKEPDSKNNNIEADQNDVSCNSTLDDSCGYKVNLDNTLIGDNCEKVPTTEGSIDVIKRESEICHKVENTSKGLDNEISKHENLINIEKISEITYQKVETGNREKLVIENKIQFVDSECSIDMTKEKYEVLNSNKINVRTSATDHNLMTGLITKESFKSGNSVSTLNLKSVTNDDNCVDLSNKKSPESGKNIDVAEELKLRGALLKTNNPHLKGKSCKNPPGSKLDQIFSFKRGLDLSKPPESQPLRAHFVGTSPILETLKSSTTATGFYNLIDSASGNQSLDTSNLSYKEAENLSINKRRIPEDLSIHPIKKPFLLESTKTEVSEAIEEPVMLVKGKGLGKDCESENISKDVDHRDSSILDPKKNFKNNVLEIKNGDVEVGEAIEEPLMIIVGEGSGKDCETGNPSDDADSNEKNGDSCKLNLEESCKSSNSNIIGNLNKKDSDNFIFKNVNELDKTVSKVWSIDNICQSSKDDDKKVKMIYNSNEEDMLLEKIKLKEKNENEKMNRRKSLDNSDLNDGDLVPPDAKKTKVNADDINVNNITTTECKNKECGSKLKSEISSIKELKVKINDTEDAKTSYFIEKSQNEISNEGNSKETIENINLMLSSTEETEKYKNCTNLKLEKDKIENDDRTTVIDKIIANKNDTSLINTESQINDLDVKGQDTFLSVVEGDLNIKSETSQSDSKNIVNNMKNTCDQDNKKHIAELANSGDNDDTSSEFKGFVLSEMVEKVNDKLPSFTEEADDQAATKINDDNHENNRPTNTAIKESDVSTFNCNISRNENSIPISANKSSKTKNKEPDCSEVKISSRTTRSRRNSSQPQETVGKSNKEVIDSVNEDISNKNEKKLIKKKKKSLVVEHSEEPDSENNEKELHIKSINSDATDTNNENNIIKSDPNTTNDINDSKLNVKVTKSKKTAVKGSRSSKRVNNMMKTDISIDSFKSNDGDEKSVKEDKNFNEEDKKQNANAKKEVLKGKMSKNKVKEQTPLSNRKRRNNKKIGESNDESDNLGKEEDNKSEEDEGAGGKRRKVKGKRIINKAIRRSVEVKREDMSSSEEDSQVETKSESSNEKSLGNKESSKVSKKKGRPKKEVPKESSLPKKEKNKSEKYSRVLLGMAVPDIVEETENFSGRSSRHSSRIAQIKIREQAERREIEEAKFLSLQEQRKRKKVKVNDEKKNSKLKKKKVKESDYEEEKPVIVESKKKKRKRRDPVRAFNEGTAWRSSSESSSSMEEYEEEHEEEEIEEDLVFKSDHEFSPESDLENETEYVPVRRARTAQKDPSSEEINEETDDYACQKCQNSDHPEWILLCDKCDRGWHASCLRPTLFLIPEGDWFCPPCAHIMLLEKLQEKLKDFDRDAKKRENEELRRKRLAYVGISLDNVLPTSTHNHTAEHEPKGSSSESESEESDSESSSYDSEPVYQLRQRRQNVVSYKFNEFDDLINSAIQDELEGKIAFKEYMNPKEEIKSTSNANDHEIDKTVNNIEFKIESIVTKEDINESEKHKPKDKDTDKNSEENDEDNESPEEEEESEEDGYVPPVVPKKTVWPRIRKKTRRLNCLDDASDDDGSDEDFKGSSSDEEEDDDFDPDSDDSLAEQRRSKRGRQGPVRRSSRTRISRFDKEFINDDSDESDAPRRKKTRRIWSESESESDETWGRRKKKNYAAPFKSKRRGKHNRKKSVIDDDSENDSPRTPKKKRQRKIKYGGLDELNVDELPSRRTRGCKINYQEVLGSDTEEEILKTKSKSKKISSADEEEFVLNKEDENGSDVEEEDDIEEEEEDKCSDSSENDNKKEKFKDDNKDSVEKRTSKLESHKETLKNPEKEVADKVIDRSKEVKEKLSAHLESHKIKPFPVKFGNMQQVEEPKYMIVPPPTPLIQDVSFASTKISTIPTPVVRTKNLKSKCDSLEIKKETNESEFASSNKSSVESDGRPSSLTIISSVLESKLANRNPPIKIRLGMPVIAGQKSPVTPNPNVDIAQNIENKSEPSPNYLTNRKFKQSDMKGDDRSDEEDDIEEEEEEEEGIDEETLIEDCEVGNALLGINDPDWLPNRQCDDTVQPPHPYNLRSRNQN</sequence>
<feature type="compositionally biased region" description="Polar residues" evidence="5">
    <location>
        <begin position="219"/>
        <end position="232"/>
    </location>
</feature>
<evidence type="ECO:0000256" key="5">
    <source>
        <dbReference type="SAM" id="MobiDB-lite"/>
    </source>
</evidence>
<keyword evidence="2 4" id="KW-0863">Zinc-finger</keyword>
<feature type="domain" description="PHD-type" evidence="6">
    <location>
        <begin position="1585"/>
        <end position="1635"/>
    </location>
</feature>
<feature type="compositionally biased region" description="Basic residues" evidence="5">
    <location>
        <begin position="1207"/>
        <end position="1221"/>
    </location>
</feature>
<feature type="region of interest" description="Disordered" evidence="5">
    <location>
        <begin position="204"/>
        <end position="239"/>
    </location>
</feature>
<dbReference type="GO" id="GO:0031213">
    <property type="term" value="C:RSF complex"/>
    <property type="evidence" value="ECO:0007669"/>
    <property type="project" value="InterPro"/>
</dbReference>
<dbReference type="PROSITE" id="PS01359">
    <property type="entry name" value="ZF_PHD_1"/>
    <property type="match status" value="1"/>
</dbReference>
<dbReference type="GO" id="GO:0045892">
    <property type="term" value="P:negative regulation of DNA-templated transcription"/>
    <property type="evidence" value="ECO:0007669"/>
    <property type="project" value="TreeGrafter"/>
</dbReference>
<dbReference type="InterPro" id="IPR019786">
    <property type="entry name" value="Zinc_finger_PHD-type_CS"/>
</dbReference>
<feature type="region of interest" description="Disordered" evidence="5">
    <location>
        <begin position="690"/>
        <end position="712"/>
    </location>
</feature>
<feature type="compositionally biased region" description="Basic and acidic residues" evidence="5">
    <location>
        <begin position="793"/>
        <end position="807"/>
    </location>
</feature>